<keyword evidence="1" id="KW-0812">Transmembrane</keyword>
<keyword evidence="1" id="KW-1133">Transmembrane helix</keyword>
<reference evidence="2 3" key="1">
    <citation type="submission" date="2007-09" db="EMBL/GenBank/DDBJ databases">
        <title>Draft genome sequence of Faecalibacterium prausnitzii M21/2.</title>
        <authorList>
            <person name="Sudarsanam P."/>
            <person name="Ley R."/>
            <person name="Guruge J."/>
            <person name="Turnbaugh P.J."/>
            <person name="Mahowald M."/>
            <person name="Liep D."/>
            <person name="Gordon J."/>
        </authorList>
    </citation>
    <scope>NUCLEOTIDE SEQUENCE [LARGE SCALE GENOMIC DNA]</scope>
    <source>
        <strain evidence="2 3">M21/2</strain>
    </source>
</reference>
<dbReference type="HOGENOM" id="CLU_085694_1_0_9"/>
<feature type="transmembrane region" description="Helical" evidence="1">
    <location>
        <begin position="12"/>
        <end position="30"/>
    </location>
</feature>
<reference evidence="2 3" key="2">
    <citation type="submission" date="2007-09" db="EMBL/GenBank/DDBJ databases">
        <authorList>
            <person name="Fulton L."/>
            <person name="Clifton S."/>
            <person name="Fulton B."/>
            <person name="Xu J."/>
            <person name="Minx P."/>
            <person name="Pepin K.H."/>
            <person name="Johnson M."/>
            <person name="Thiruvilangam P."/>
            <person name="Bhonagiri V."/>
            <person name="Nash W.E."/>
            <person name="Mardis E.R."/>
            <person name="Wilson R.K."/>
        </authorList>
    </citation>
    <scope>NUCLEOTIDE SEQUENCE [LARGE SCALE GENOMIC DNA]</scope>
    <source>
        <strain evidence="2 3">M21/2</strain>
    </source>
</reference>
<keyword evidence="1" id="KW-0472">Membrane</keyword>
<evidence type="ECO:0000313" key="3">
    <source>
        <dbReference type="Proteomes" id="UP000005945"/>
    </source>
</evidence>
<comment type="caution">
    <text evidence="2">The sequence shown here is derived from an EMBL/GenBank/DDBJ whole genome shotgun (WGS) entry which is preliminary data.</text>
</comment>
<protein>
    <recommendedName>
        <fullName evidence="4">5-bromo-4-chloroindolyl phosphate hydrolysis protein</fullName>
    </recommendedName>
</protein>
<dbReference type="EMBL" id="ABED02000028">
    <property type="protein sequence ID" value="EDP20943.1"/>
    <property type="molecule type" value="Genomic_DNA"/>
</dbReference>
<accession>A8SDM8</accession>
<evidence type="ECO:0000313" key="2">
    <source>
        <dbReference type="EMBL" id="EDP20943.1"/>
    </source>
</evidence>
<evidence type="ECO:0008006" key="4">
    <source>
        <dbReference type="Google" id="ProtNLM"/>
    </source>
</evidence>
<dbReference type="AlphaFoldDB" id="A8SDM8"/>
<dbReference type="Pfam" id="PF10112">
    <property type="entry name" value="Halogen_Hydrol"/>
    <property type="match status" value="1"/>
</dbReference>
<gene>
    <name evidence="2" type="ORF">FAEPRAM212_02270</name>
</gene>
<dbReference type="Proteomes" id="UP000005945">
    <property type="component" value="Unassembled WGS sequence"/>
</dbReference>
<evidence type="ECO:0000256" key="1">
    <source>
        <dbReference type="SAM" id="Phobius"/>
    </source>
</evidence>
<name>A8SDM8_9FIRM</name>
<proteinExistence type="predicted"/>
<sequence>MTMSKIIRTQKPSVLPFYAMALVFVVLCAVLPVYKLWALLVALGGAAVAFGVAKKTCPPRVVEHEVPFHTGVEDVDQMLTDIQQKLDTLHALNEALPDPQLSAAMTRMEKAGRSIVEAVEANPAKAKQVRRFANYYLPDAVNVLQQYAKLAKQGVRGENAAAIRAEVEHNAASIATAFENQLDALYAAESMDLSADLTVLQNMLKGQGLSK</sequence>
<dbReference type="InterPro" id="IPR018770">
    <property type="entry name" value="ChloroindolylP_hydrolase"/>
</dbReference>
<organism evidence="2 3">
    <name type="scientific">Faecalibacterium prausnitzii M21/2</name>
    <dbReference type="NCBI Taxonomy" id="411485"/>
    <lineage>
        <taxon>Bacteria</taxon>
        <taxon>Bacillati</taxon>
        <taxon>Bacillota</taxon>
        <taxon>Clostridia</taxon>
        <taxon>Eubacteriales</taxon>
        <taxon>Oscillospiraceae</taxon>
        <taxon>Faecalibacterium</taxon>
    </lineage>
</organism>